<name>A0A396IBV0_MEDTR</name>
<protein>
    <submittedName>
        <fullName evidence="2">Uncharacterized protein</fullName>
    </submittedName>
</protein>
<feature type="compositionally biased region" description="Basic residues" evidence="1">
    <location>
        <begin position="145"/>
        <end position="156"/>
    </location>
</feature>
<evidence type="ECO:0000313" key="3">
    <source>
        <dbReference type="Proteomes" id="UP000265566"/>
    </source>
</evidence>
<feature type="region of interest" description="Disordered" evidence="1">
    <location>
        <begin position="137"/>
        <end position="198"/>
    </location>
</feature>
<dbReference type="Gramene" id="rna24816">
    <property type="protein sequence ID" value="RHN62261.1"/>
    <property type="gene ID" value="gene24816"/>
</dbReference>
<dbReference type="Proteomes" id="UP000265566">
    <property type="component" value="Chromosome 4"/>
</dbReference>
<dbReference type="AlphaFoldDB" id="A0A396IBV0"/>
<evidence type="ECO:0000256" key="1">
    <source>
        <dbReference type="SAM" id="MobiDB-lite"/>
    </source>
</evidence>
<gene>
    <name evidence="2" type="ORF">MtrunA17_Chr4g0045501</name>
</gene>
<organism evidence="2 3">
    <name type="scientific">Medicago truncatula</name>
    <name type="common">Barrel medic</name>
    <name type="synonym">Medicago tribuloides</name>
    <dbReference type="NCBI Taxonomy" id="3880"/>
    <lineage>
        <taxon>Eukaryota</taxon>
        <taxon>Viridiplantae</taxon>
        <taxon>Streptophyta</taxon>
        <taxon>Embryophyta</taxon>
        <taxon>Tracheophyta</taxon>
        <taxon>Spermatophyta</taxon>
        <taxon>Magnoliopsida</taxon>
        <taxon>eudicotyledons</taxon>
        <taxon>Gunneridae</taxon>
        <taxon>Pentapetalae</taxon>
        <taxon>rosids</taxon>
        <taxon>fabids</taxon>
        <taxon>Fabales</taxon>
        <taxon>Fabaceae</taxon>
        <taxon>Papilionoideae</taxon>
        <taxon>50 kb inversion clade</taxon>
        <taxon>NPAAA clade</taxon>
        <taxon>Hologalegina</taxon>
        <taxon>IRL clade</taxon>
        <taxon>Trifolieae</taxon>
        <taxon>Medicago</taxon>
    </lineage>
</organism>
<accession>A0A396IBV0</accession>
<sequence>MTDDGIPTPAPTPHVQYSNAARLLFLGAETVSASSARDPIFVMQTAPPAKATLGDFILSPITTTDENLGPNKGKVTQSAKVVNNSEACRKSEKILSKLWADDLDTDQAFDNTLEPDTYTEQQQALLAAHLEVHKFLSQPTDTVKKGKRGRPRKPKSPKAFSGTKSKHKTATDPIESGSDAVNTRSKHGVIKSNPKYGD</sequence>
<reference evidence="3" key="1">
    <citation type="journal article" date="2018" name="Nat. Plants">
        <title>Whole-genome landscape of Medicago truncatula symbiotic genes.</title>
        <authorList>
            <person name="Pecrix Y."/>
            <person name="Staton S.E."/>
            <person name="Sallet E."/>
            <person name="Lelandais-Briere C."/>
            <person name="Moreau S."/>
            <person name="Carrere S."/>
            <person name="Blein T."/>
            <person name="Jardinaud M.F."/>
            <person name="Latrasse D."/>
            <person name="Zouine M."/>
            <person name="Zahm M."/>
            <person name="Kreplak J."/>
            <person name="Mayjonade B."/>
            <person name="Satge C."/>
            <person name="Perez M."/>
            <person name="Cauet S."/>
            <person name="Marande W."/>
            <person name="Chantry-Darmon C."/>
            <person name="Lopez-Roques C."/>
            <person name="Bouchez O."/>
            <person name="Berard A."/>
            <person name="Debelle F."/>
            <person name="Munos S."/>
            <person name="Bendahmane A."/>
            <person name="Berges H."/>
            <person name="Niebel A."/>
            <person name="Buitink J."/>
            <person name="Frugier F."/>
            <person name="Benhamed M."/>
            <person name="Crespi M."/>
            <person name="Gouzy J."/>
            <person name="Gamas P."/>
        </authorList>
    </citation>
    <scope>NUCLEOTIDE SEQUENCE [LARGE SCALE GENOMIC DNA]</scope>
    <source>
        <strain evidence="3">cv. Jemalong A17</strain>
    </source>
</reference>
<evidence type="ECO:0000313" key="2">
    <source>
        <dbReference type="EMBL" id="RHN62261.1"/>
    </source>
</evidence>
<proteinExistence type="predicted"/>
<comment type="caution">
    <text evidence="2">The sequence shown here is derived from an EMBL/GenBank/DDBJ whole genome shotgun (WGS) entry which is preliminary data.</text>
</comment>
<dbReference type="EMBL" id="PSQE01000004">
    <property type="protein sequence ID" value="RHN62261.1"/>
    <property type="molecule type" value="Genomic_DNA"/>
</dbReference>